<feature type="region of interest" description="Disordered" evidence="5">
    <location>
        <begin position="86"/>
        <end position="145"/>
    </location>
</feature>
<dbReference type="PROSITE" id="PS50071">
    <property type="entry name" value="HOMEOBOX_2"/>
    <property type="match status" value="1"/>
</dbReference>
<evidence type="ECO:0000256" key="3">
    <source>
        <dbReference type="ARBA" id="ARBA00023242"/>
    </source>
</evidence>
<keyword evidence="2 4" id="KW-0371">Homeobox</keyword>
<comment type="subcellular location">
    <subcellularLocation>
        <location evidence="4">Nucleus</location>
    </subcellularLocation>
</comment>
<proteinExistence type="predicted"/>
<dbReference type="InterPro" id="IPR008422">
    <property type="entry name" value="KN_HD"/>
</dbReference>
<dbReference type="Gene3D" id="1.10.10.60">
    <property type="entry name" value="Homeodomain-like"/>
    <property type="match status" value="1"/>
</dbReference>
<dbReference type="GO" id="GO:0005634">
    <property type="term" value="C:nucleus"/>
    <property type="evidence" value="ECO:0007669"/>
    <property type="project" value="UniProtKB-SubCell"/>
</dbReference>
<dbReference type="GO" id="GO:0003677">
    <property type="term" value="F:DNA binding"/>
    <property type="evidence" value="ECO:0007669"/>
    <property type="project" value="UniProtKB-UniRule"/>
</dbReference>
<dbReference type="AlphaFoldDB" id="A0ABD3SRG0"/>
<name>A0ABD3SRG0_9STRA</name>
<dbReference type="PANTHER" id="PTHR11850">
    <property type="entry name" value="HOMEOBOX PROTEIN TRANSCRIPTION FACTORS"/>
    <property type="match status" value="1"/>
</dbReference>
<feature type="compositionally biased region" description="Low complexity" evidence="5">
    <location>
        <begin position="130"/>
        <end position="139"/>
    </location>
</feature>
<dbReference type="Proteomes" id="UP001530377">
    <property type="component" value="Unassembled WGS sequence"/>
</dbReference>
<evidence type="ECO:0000259" key="6">
    <source>
        <dbReference type="PROSITE" id="PS50071"/>
    </source>
</evidence>
<keyword evidence="1 4" id="KW-0238">DNA-binding</keyword>
<gene>
    <name evidence="7" type="ORF">ACHAXA_000024</name>
</gene>
<evidence type="ECO:0000256" key="1">
    <source>
        <dbReference type="ARBA" id="ARBA00023125"/>
    </source>
</evidence>
<accession>A0ABD3SRG0</accession>
<keyword evidence="8" id="KW-1185">Reference proteome</keyword>
<sequence length="624" mass="67761">MMVMTSASSASHPSSASRGGRKSASLPVETVEYLKSWMMSPDHVAHPYPTEQEKAMIMAETGIELKQLTNWFVNNRKRYWKPRVEAGTTSTSAAGAVGSSSSSSSTSSTSTLLHPAFGTNNDHEQSANESLTLSSSDGTSTRRDSNNAINDRAVALAAAAAQYQDHLDGMAMRNRRQGTTSDDQPHTISEAGSGASACDDSDRDDDDSYRSRSSSMSAAYFSDPSSSSSSSSSSNATSVMMAEGYRRHEEVDVYVLRPEEDHHSSSSTSKYGAGGGALPTIRDLTIKSSVPKERILATFKCPISYTIPYDIENDKRRVQSRRDGEVLRAKKHYLKLYLASVGVHGPTTGGEVDDLAGIADRDDAPPVTPSNDDAIASWDSAAFASSSSTSTTAHRAHEVTHPPQCCPEGTYADPIVRSRSLAEISNRDPSIDAGGPRRKRARSDATTATPLRGVDEWRELCRYAGGAYCESLPGLEEAARMFGFSSSSTLFLGWTSSDVKHCAGERERERDVCQEPILPPLAHERQRGKAISTPRYIQERDKRSDGYLKRPLPLPQNNCLRRWPTKFCHPLYILSSNDSLCTVQANIRFRQSAFVTSSNAVTCYLFTSSNNGIDQTASAAPPVV</sequence>
<organism evidence="7 8">
    <name type="scientific">Cyclostephanos tholiformis</name>
    <dbReference type="NCBI Taxonomy" id="382380"/>
    <lineage>
        <taxon>Eukaryota</taxon>
        <taxon>Sar</taxon>
        <taxon>Stramenopiles</taxon>
        <taxon>Ochrophyta</taxon>
        <taxon>Bacillariophyta</taxon>
        <taxon>Coscinodiscophyceae</taxon>
        <taxon>Thalassiosirophycidae</taxon>
        <taxon>Stephanodiscales</taxon>
        <taxon>Stephanodiscaceae</taxon>
        <taxon>Cyclostephanos</taxon>
    </lineage>
</organism>
<feature type="domain" description="Homeobox" evidence="6">
    <location>
        <begin position="17"/>
        <end position="82"/>
    </location>
</feature>
<dbReference type="InterPro" id="IPR009057">
    <property type="entry name" value="Homeodomain-like_sf"/>
</dbReference>
<dbReference type="Pfam" id="PF05920">
    <property type="entry name" value="Homeobox_KN"/>
    <property type="match status" value="1"/>
</dbReference>
<dbReference type="EMBL" id="JALLPB020000010">
    <property type="protein sequence ID" value="KAL3826960.1"/>
    <property type="molecule type" value="Genomic_DNA"/>
</dbReference>
<comment type="caution">
    <text evidence="7">The sequence shown here is derived from an EMBL/GenBank/DDBJ whole genome shotgun (WGS) entry which is preliminary data.</text>
</comment>
<evidence type="ECO:0000313" key="8">
    <source>
        <dbReference type="Proteomes" id="UP001530377"/>
    </source>
</evidence>
<feature type="compositionally biased region" description="Low complexity" evidence="5">
    <location>
        <begin position="189"/>
        <end position="198"/>
    </location>
</feature>
<reference evidence="7 8" key="1">
    <citation type="submission" date="2024-10" db="EMBL/GenBank/DDBJ databases">
        <title>Updated reference genomes for cyclostephanoid diatoms.</title>
        <authorList>
            <person name="Roberts W.R."/>
            <person name="Alverson A.J."/>
        </authorList>
    </citation>
    <scope>NUCLEOTIDE SEQUENCE [LARGE SCALE GENOMIC DNA]</scope>
    <source>
        <strain evidence="7 8">AJA228-03</strain>
    </source>
</reference>
<feature type="DNA-binding region" description="Homeobox" evidence="4">
    <location>
        <begin position="19"/>
        <end position="83"/>
    </location>
</feature>
<evidence type="ECO:0000256" key="5">
    <source>
        <dbReference type="SAM" id="MobiDB-lite"/>
    </source>
</evidence>
<feature type="compositionally biased region" description="Low complexity" evidence="5">
    <location>
        <begin position="211"/>
        <end position="235"/>
    </location>
</feature>
<evidence type="ECO:0000256" key="4">
    <source>
        <dbReference type="PROSITE-ProRule" id="PRU00108"/>
    </source>
</evidence>
<feature type="region of interest" description="Disordered" evidence="5">
    <location>
        <begin position="175"/>
        <end position="235"/>
    </location>
</feature>
<dbReference type="SUPFAM" id="SSF46689">
    <property type="entry name" value="Homeodomain-like"/>
    <property type="match status" value="1"/>
</dbReference>
<evidence type="ECO:0000256" key="2">
    <source>
        <dbReference type="ARBA" id="ARBA00023155"/>
    </source>
</evidence>
<dbReference type="CDD" id="cd00086">
    <property type="entry name" value="homeodomain"/>
    <property type="match status" value="1"/>
</dbReference>
<keyword evidence="3 4" id="KW-0539">Nucleus</keyword>
<feature type="region of interest" description="Disordered" evidence="5">
    <location>
        <begin position="1"/>
        <end position="24"/>
    </location>
</feature>
<dbReference type="SMART" id="SM00389">
    <property type="entry name" value="HOX"/>
    <property type="match status" value="1"/>
</dbReference>
<protein>
    <recommendedName>
        <fullName evidence="6">Homeobox domain-containing protein</fullName>
    </recommendedName>
</protein>
<feature type="compositionally biased region" description="Low complexity" evidence="5">
    <location>
        <begin position="86"/>
        <end position="111"/>
    </location>
</feature>
<dbReference type="InterPro" id="IPR001356">
    <property type="entry name" value="HD"/>
</dbReference>
<dbReference type="InterPro" id="IPR050224">
    <property type="entry name" value="TALE_homeobox"/>
</dbReference>
<feature type="region of interest" description="Disordered" evidence="5">
    <location>
        <begin position="422"/>
        <end position="447"/>
    </location>
</feature>
<evidence type="ECO:0000313" key="7">
    <source>
        <dbReference type="EMBL" id="KAL3826960.1"/>
    </source>
</evidence>